<evidence type="ECO:0000313" key="3">
    <source>
        <dbReference type="Proteomes" id="UP000717696"/>
    </source>
</evidence>
<accession>A0A9P9FER2</accession>
<protein>
    <submittedName>
        <fullName evidence="2">Heterokaryon incompatibility protein-domain-containing protein</fullName>
    </submittedName>
</protein>
<dbReference type="InterPro" id="IPR010730">
    <property type="entry name" value="HET"/>
</dbReference>
<dbReference type="OrthoDB" id="5125733at2759"/>
<comment type="caution">
    <text evidence="2">The sequence shown here is derived from an EMBL/GenBank/DDBJ whole genome shotgun (WGS) entry which is preliminary data.</text>
</comment>
<dbReference type="AlphaFoldDB" id="A0A9P9FER2"/>
<dbReference type="PANTHER" id="PTHR33112">
    <property type="entry name" value="DOMAIN PROTEIN, PUTATIVE-RELATED"/>
    <property type="match status" value="1"/>
</dbReference>
<feature type="domain" description="Heterokaryon incompatibility" evidence="1">
    <location>
        <begin position="271"/>
        <end position="449"/>
    </location>
</feature>
<evidence type="ECO:0000259" key="1">
    <source>
        <dbReference type="Pfam" id="PF06985"/>
    </source>
</evidence>
<reference evidence="2" key="1">
    <citation type="journal article" date="2021" name="Nat. Commun.">
        <title>Genetic determinants of endophytism in the Arabidopsis root mycobiome.</title>
        <authorList>
            <person name="Mesny F."/>
            <person name="Miyauchi S."/>
            <person name="Thiergart T."/>
            <person name="Pickel B."/>
            <person name="Atanasova L."/>
            <person name="Karlsson M."/>
            <person name="Huettel B."/>
            <person name="Barry K.W."/>
            <person name="Haridas S."/>
            <person name="Chen C."/>
            <person name="Bauer D."/>
            <person name="Andreopoulos W."/>
            <person name="Pangilinan J."/>
            <person name="LaButti K."/>
            <person name="Riley R."/>
            <person name="Lipzen A."/>
            <person name="Clum A."/>
            <person name="Drula E."/>
            <person name="Henrissat B."/>
            <person name="Kohler A."/>
            <person name="Grigoriev I.V."/>
            <person name="Martin F.M."/>
            <person name="Hacquard S."/>
        </authorList>
    </citation>
    <scope>NUCLEOTIDE SEQUENCE</scope>
    <source>
        <strain evidence="2">MPI-CAGE-AT-0021</strain>
    </source>
</reference>
<dbReference type="EMBL" id="JAGMUU010000002">
    <property type="protein sequence ID" value="KAH7160441.1"/>
    <property type="molecule type" value="Genomic_DNA"/>
</dbReference>
<gene>
    <name evidence="2" type="ORF">B0J13DRAFT_541124</name>
</gene>
<evidence type="ECO:0000313" key="2">
    <source>
        <dbReference type="EMBL" id="KAH7160441.1"/>
    </source>
</evidence>
<dbReference type="Proteomes" id="UP000717696">
    <property type="component" value="Unassembled WGS sequence"/>
</dbReference>
<name>A0A9P9FER2_9HYPO</name>
<organism evidence="2 3">
    <name type="scientific">Dactylonectria estremocensis</name>
    <dbReference type="NCBI Taxonomy" id="1079267"/>
    <lineage>
        <taxon>Eukaryota</taxon>
        <taxon>Fungi</taxon>
        <taxon>Dikarya</taxon>
        <taxon>Ascomycota</taxon>
        <taxon>Pezizomycotina</taxon>
        <taxon>Sordariomycetes</taxon>
        <taxon>Hypocreomycetidae</taxon>
        <taxon>Hypocreales</taxon>
        <taxon>Nectriaceae</taxon>
        <taxon>Dactylonectria</taxon>
    </lineage>
</organism>
<proteinExistence type="predicted"/>
<keyword evidence="3" id="KW-1185">Reference proteome</keyword>
<dbReference type="PANTHER" id="PTHR33112:SF16">
    <property type="entry name" value="HETEROKARYON INCOMPATIBILITY DOMAIN-CONTAINING PROTEIN"/>
    <property type="match status" value="1"/>
</dbReference>
<sequence>MVSRRELDIMERVYALIAAGNFEESGRLMRETGLGQYDDEEFEVTDEVVESETARLQTELTSDPAWIAASRQTKCHTCWNLDARGHPQAEAQRSGRQIISSVEYQLLNMPLVRVVWQTEACGYCDLIFRAANKVLSRDERHRHAWPQYLQSVTLVEGQPVLLTVSSPTEPGKIDILGIEMFTDPNDVEMQRLLPAVGSAGPVAADANSDACFDFITSCLKECTETHNDCKQRSPPLPKRVLVLEEDTKGGNQASKPSVRLCHSRPSEKHPYVALSHCWGPDKTAKVRLKLQRNNVAELQQSIPWNRMPETFKDGILATWRLGIRHIWIDSLCIIQDDTADWETEATKMGAYYHNAYLTIAAASSPCGDERFLTTRPGLNEAEEIKFYGPQKVSLASRMARRMGSWRGTVYARRTQRKANNDRSAVAGWSRIETSTITGPLSTRAWTLQERVLSARIVHFTEEGVIWECKQVTRSEDRMARPAGPLSKWSQFEAVRNISDTKERKTMRKKLQTSWRELMTEYTQRNITKRKDIMPAISSIAARMHSFIDAPYLAGLWHDRFIEDLCWRPSAGMGENVPPISPEQVDLNLPSWSWMAVAHAVSYAVIDTPGVFVAHCDLVGGDSMPTKSSNVFAKLDAGREVVLEGRMIAMHLLFHGHHRRADAKSASIRLDTYDKSYSSDVLYDAPLVATEAVLPSGNCIKTVRKAREGDELAWFKDSVVYCLDVGRFMPGGQPHALSGVDHHFVMILVPSLTTPGAYERIGMTSNDFGSGYKGKTRRDVWGDLPVQRITLV</sequence>
<dbReference type="Pfam" id="PF06985">
    <property type="entry name" value="HET"/>
    <property type="match status" value="1"/>
</dbReference>